<dbReference type="AlphaFoldDB" id="A0A4R9JRV3"/>
<evidence type="ECO:0000259" key="1">
    <source>
        <dbReference type="Pfam" id="PF03734"/>
    </source>
</evidence>
<feature type="domain" description="L,D-TPase catalytic" evidence="1">
    <location>
        <begin position="120"/>
        <end position="245"/>
    </location>
</feature>
<protein>
    <submittedName>
        <fullName evidence="2">L,D-transpeptidase catalytic domain protein</fullName>
    </submittedName>
</protein>
<gene>
    <name evidence="2" type="ORF">EHQ59_05725</name>
</gene>
<sequence length="269" mass="30974">MTVNHWVAGSSPAGGADLLIRHLEFIHLTPFSSFRKRKSSISLIFSCQFPSIPRFFLYLFLFLPKLDVFPEGNPAKFTLPHTFFQSEQVVIVIGRPGETQGKLHLFTLVDGEWRTDLEDVPVWFGRSGLTLSEHKREGDGFTPEGYFPIKRILGKRKNSIRHLEYTQIRKFHFWNDDPKSKHYNQLVSKKEKGSHSLWDSEIYEIFVVIEHNTNPSFPGMGSMIFLHPWKETKPTSGCVGVNRDILFKMVETLDGKKNPYLVITSSTEN</sequence>
<reference evidence="2" key="1">
    <citation type="journal article" date="2019" name="PLoS Negl. Trop. Dis.">
        <title>Revisiting the worldwide diversity of Leptospira species in the environment.</title>
        <authorList>
            <person name="Vincent A.T."/>
            <person name="Schiettekatte O."/>
            <person name="Bourhy P."/>
            <person name="Veyrier F.J."/>
            <person name="Picardeau M."/>
        </authorList>
    </citation>
    <scope>NUCLEOTIDE SEQUENCE [LARGE SCALE GENOMIC DNA]</scope>
    <source>
        <strain evidence="2">201702454</strain>
    </source>
</reference>
<comment type="caution">
    <text evidence="2">The sequence shown here is derived from an EMBL/GenBank/DDBJ whole genome shotgun (WGS) entry which is preliminary data.</text>
</comment>
<dbReference type="GO" id="GO:0016740">
    <property type="term" value="F:transferase activity"/>
    <property type="evidence" value="ECO:0007669"/>
    <property type="project" value="InterPro"/>
</dbReference>
<keyword evidence="3" id="KW-1185">Reference proteome</keyword>
<proteinExistence type="predicted"/>
<accession>A0A4R9JRV3</accession>
<dbReference type="PANTHER" id="PTHR38589">
    <property type="entry name" value="BLR0621 PROTEIN"/>
    <property type="match status" value="1"/>
</dbReference>
<dbReference type="Pfam" id="PF03734">
    <property type="entry name" value="YkuD"/>
    <property type="match status" value="1"/>
</dbReference>
<name>A0A4R9JRV3_9LEPT</name>
<dbReference type="PANTHER" id="PTHR38589:SF1">
    <property type="entry name" value="BLR0621 PROTEIN"/>
    <property type="match status" value="1"/>
</dbReference>
<organism evidence="2 3">
    <name type="scientific">Leptospira kemamanensis</name>
    <dbReference type="NCBI Taxonomy" id="2484942"/>
    <lineage>
        <taxon>Bacteria</taxon>
        <taxon>Pseudomonadati</taxon>
        <taxon>Spirochaetota</taxon>
        <taxon>Spirochaetia</taxon>
        <taxon>Leptospirales</taxon>
        <taxon>Leptospiraceae</taxon>
        <taxon>Leptospira</taxon>
    </lineage>
</organism>
<dbReference type="OrthoDB" id="186490at2"/>
<dbReference type="EMBL" id="RQGG01000013">
    <property type="protein sequence ID" value="TGL55247.1"/>
    <property type="molecule type" value="Genomic_DNA"/>
</dbReference>
<dbReference type="InterPro" id="IPR005490">
    <property type="entry name" value="LD_TPept_cat_dom"/>
</dbReference>
<dbReference type="Proteomes" id="UP000297609">
    <property type="component" value="Unassembled WGS sequence"/>
</dbReference>
<evidence type="ECO:0000313" key="3">
    <source>
        <dbReference type="Proteomes" id="UP000297609"/>
    </source>
</evidence>
<evidence type="ECO:0000313" key="2">
    <source>
        <dbReference type="EMBL" id="TGL55247.1"/>
    </source>
</evidence>